<dbReference type="PROSITE" id="PS50932">
    <property type="entry name" value="HTH_LACI_2"/>
    <property type="match status" value="1"/>
</dbReference>
<gene>
    <name evidence="5" type="ORF">DWV67_05920</name>
</gene>
<feature type="domain" description="HTH lacI-type" evidence="4">
    <location>
        <begin position="3"/>
        <end position="58"/>
    </location>
</feature>
<dbReference type="GO" id="GO:0000976">
    <property type="term" value="F:transcription cis-regulatory region binding"/>
    <property type="evidence" value="ECO:0007669"/>
    <property type="project" value="TreeGrafter"/>
</dbReference>
<evidence type="ECO:0000313" key="6">
    <source>
        <dbReference type="Proteomes" id="UP000266376"/>
    </source>
</evidence>
<dbReference type="PANTHER" id="PTHR30146">
    <property type="entry name" value="LACI-RELATED TRANSCRIPTIONAL REPRESSOR"/>
    <property type="match status" value="1"/>
</dbReference>
<dbReference type="SUPFAM" id="SSF47413">
    <property type="entry name" value="lambda repressor-like DNA-binding domains"/>
    <property type="match status" value="1"/>
</dbReference>
<dbReference type="InterPro" id="IPR000843">
    <property type="entry name" value="HTH_LacI"/>
</dbReference>
<dbReference type="Gene3D" id="3.40.50.2300">
    <property type="match status" value="2"/>
</dbReference>
<dbReference type="Gene3D" id="1.10.260.40">
    <property type="entry name" value="lambda repressor-like DNA-binding domains"/>
    <property type="match status" value="1"/>
</dbReference>
<dbReference type="CDD" id="cd06267">
    <property type="entry name" value="PBP1_LacI_sugar_binding-like"/>
    <property type="match status" value="1"/>
</dbReference>
<dbReference type="PANTHER" id="PTHR30146:SF109">
    <property type="entry name" value="HTH-TYPE TRANSCRIPTIONAL REGULATOR GALS"/>
    <property type="match status" value="1"/>
</dbReference>
<protein>
    <submittedName>
        <fullName evidence="5">LacI family transcriptional regulator</fullName>
    </submittedName>
</protein>
<evidence type="ECO:0000313" key="5">
    <source>
        <dbReference type="EMBL" id="RGW54112.1"/>
    </source>
</evidence>
<keyword evidence="2" id="KW-0238">DNA-binding</keyword>
<comment type="caution">
    <text evidence="5">The sequence shown here is derived from an EMBL/GenBank/DDBJ whole genome shotgun (WGS) entry which is preliminary data.</text>
</comment>
<dbReference type="Pfam" id="PF00532">
    <property type="entry name" value="Peripla_BP_1"/>
    <property type="match status" value="1"/>
</dbReference>
<evidence type="ECO:0000256" key="3">
    <source>
        <dbReference type="ARBA" id="ARBA00023163"/>
    </source>
</evidence>
<dbReference type="SUPFAM" id="SSF53822">
    <property type="entry name" value="Periplasmic binding protein-like I"/>
    <property type="match status" value="1"/>
</dbReference>
<proteinExistence type="predicted"/>
<name>A0A395XQU0_9FIRM</name>
<dbReference type="InterPro" id="IPR010982">
    <property type="entry name" value="Lambda_DNA-bd_dom_sf"/>
</dbReference>
<dbReference type="CDD" id="cd01392">
    <property type="entry name" value="HTH_LacI"/>
    <property type="match status" value="1"/>
</dbReference>
<dbReference type="AlphaFoldDB" id="A0A395XQU0"/>
<dbReference type="InterPro" id="IPR028082">
    <property type="entry name" value="Peripla_BP_I"/>
</dbReference>
<sequence>MRTTIRDIAEKTNLSITTVSLVLNKKPNKIAKSTKDKIFKAAEELNYIPNQVARAMVRKSINIIGLILPDIQNTFFADMAKGVEKEARKYNYRTMLCDMDNDEQKIYQYLEMLYQNGVKNVIIGASDEGNVNKTLFSMIKQFNMNAVFIDQFIEDEDVSCVSVNNEEGGYLAAKHLIELGHKKIGCIAGNEYAKDSSERLAGFKKGLKESGIELEDDMVVHGNYTLESGSKCAEYLLKKDITAIFAFNDMMALGTMQAAREKRIDIPGEISLIGFDDILFSKFFPVSLTTISQPILDMSKKAVKILIEGVDKDIFQKETVLFQPKIIIRESTRKL</sequence>
<dbReference type="Proteomes" id="UP000266376">
    <property type="component" value="Unassembled WGS sequence"/>
</dbReference>
<dbReference type="GO" id="GO:0003700">
    <property type="term" value="F:DNA-binding transcription factor activity"/>
    <property type="evidence" value="ECO:0007669"/>
    <property type="project" value="TreeGrafter"/>
</dbReference>
<evidence type="ECO:0000256" key="2">
    <source>
        <dbReference type="ARBA" id="ARBA00023125"/>
    </source>
</evidence>
<keyword evidence="1" id="KW-0805">Transcription regulation</keyword>
<dbReference type="EMBL" id="QSAJ01000011">
    <property type="protein sequence ID" value="RGW54112.1"/>
    <property type="molecule type" value="Genomic_DNA"/>
</dbReference>
<evidence type="ECO:0000256" key="1">
    <source>
        <dbReference type="ARBA" id="ARBA00023015"/>
    </source>
</evidence>
<organism evidence="5 6">
    <name type="scientific">Dorea formicigenerans</name>
    <dbReference type="NCBI Taxonomy" id="39486"/>
    <lineage>
        <taxon>Bacteria</taxon>
        <taxon>Bacillati</taxon>
        <taxon>Bacillota</taxon>
        <taxon>Clostridia</taxon>
        <taxon>Lachnospirales</taxon>
        <taxon>Lachnospiraceae</taxon>
        <taxon>Dorea</taxon>
    </lineage>
</organism>
<dbReference type="InterPro" id="IPR001761">
    <property type="entry name" value="Peripla_BP/Lac1_sug-bd_dom"/>
</dbReference>
<dbReference type="Pfam" id="PF00356">
    <property type="entry name" value="LacI"/>
    <property type="match status" value="1"/>
</dbReference>
<keyword evidence="3" id="KW-0804">Transcription</keyword>
<dbReference type="SMART" id="SM00354">
    <property type="entry name" value="HTH_LACI"/>
    <property type="match status" value="1"/>
</dbReference>
<accession>A0A395XQU0</accession>
<evidence type="ECO:0000259" key="4">
    <source>
        <dbReference type="PROSITE" id="PS50932"/>
    </source>
</evidence>
<reference evidence="5 6" key="1">
    <citation type="submission" date="2018-08" db="EMBL/GenBank/DDBJ databases">
        <title>A genome reference for cultivated species of the human gut microbiota.</title>
        <authorList>
            <person name="Zou Y."/>
            <person name="Xue W."/>
            <person name="Luo G."/>
        </authorList>
    </citation>
    <scope>NUCLEOTIDE SEQUENCE [LARGE SCALE GENOMIC DNA]</scope>
    <source>
        <strain evidence="5 6">AF12-11</strain>
    </source>
</reference>